<dbReference type="AlphaFoldDB" id="A0A1I3T3A4"/>
<dbReference type="Proteomes" id="UP000199110">
    <property type="component" value="Unassembled WGS sequence"/>
</dbReference>
<organism evidence="2 3">
    <name type="scientific">Jannaschia pohangensis</name>
    <dbReference type="NCBI Taxonomy" id="390807"/>
    <lineage>
        <taxon>Bacteria</taxon>
        <taxon>Pseudomonadati</taxon>
        <taxon>Pseudomonadota</taxon>
        <taxon>Alphaproteobacteria</taxon>
        <taxon>Rhodobacterales</taxon>
        <taxon>Roseobacteraceae</taxon>
        <taxon>Jannaschia</taxon>
    </lineage>
</organism>
<dbReference type="RefSeq" id="WP_092783396.1">
    <property type="nucleotide sequence ID" value="NZ_FORA01000005.1"/>
</dbReference>
<feature type="signal peptide" evidence="1">
    <location>
        <begin position="1"/>
        <end position="20"/>
    </location>
</feature>
<protein>
    <recommendedName>
        <fullName evidence="4">Tissue inhibitor of metalloproteinase</fullName>
    </recommendedName>
</protein>
<proteinExistence type="predicted"/>
<accession>A0A1I3T3A4</accession>
<dbReference type="OrthoDB" id="8451541at2"/>
<keyword evidence="1" id="KW-0732">Signal</keyword>
<reference evidence="2 3" key="1">
    <citation type="submission" date="2016-10" db="EMBL/GenBank/DDBJ databases">
        <authorList>
            <person name="de Groot N.N."/>
        </authorList>
    </citation>
    <scope>NUCLEOTIDE SEQUENCE [LARGE SCALE GENOMIC DNA]</scope>
    <source>
        <strain evidence="2 3">DSM 19073</strain>
    </source>
</reference>
<name>A0A1I3T3A4_9RHOB</name>
<sequence length="160" mass="16880">MTRLILASLLSTAIAGQASALSCLRADVARTFATANEAEAQYVIAVGTMRLLPGESIPEQAGDPNEKQGYSVKTRFDGRLAALDGFTQDAAFPLTVEVECAGPWCGGVPVNRVLVFIERRGDENVLVEGPCPQFAIPATTETLDSALSCLRGEACEAGDF</sequence>
<evidence type="ECO:0000256" key="1">
    <source>
        <dbReference type="SAM" id="SignalP"/>
    </source>
</evidence>
<dbReference type="PROSITE" id="PS51257">
    <property type="entry name" value="PROKAR_LIPOPROTEIN"/>
    <property type="match status" value="1"/>
</dbReference>
<keyword evidence="3" id="KW-1185">Reference proteome</keyword>
<feature type="chain" id="PRO_5011458824" description="Tissue inhibitor of metalloproteinase" evidence="1">
    <location>
        <begin position="21"/>
        <end position="160"/>
    </location>
</feature>
<gene>
    <name evidence="2" type="ORF">SAMN04488095_3284</name>
</gene>
<dbReference type="STRING" id="390807.SAMN04488095_3284"/>
<evidence type="ECO:0000313" key="3">
    <source>
        <dbReference type="Proteomes" id="UP000199110"/>
    </source>
</evidence>
<evidence type="ECO:0000313" key="2">
    <source>
        <dbReference type="EMBL" id="SFJ65638.1"/>
    </source>
</evidence>
<evidence type="ECO:0008006" key="4">
    <source>
        <dbReference type="Google" id="ProtNLM"/>
    </source>
</evidence>
<dbReference type="EMBL" id="FORA01000005">
    <property type="protein sequence ID" value="SFJ65638.1"/>
    <property type="molecule type" value="Genomic_DNA"/>
</dbReference>